<protein>
    <recommendedName>
        <fullName evidence="3">DUF4397 domain-containing protein</fullName>
    </recommendedName>
</protein>
<reference evidence="1 2" key="1">
    <citation type="submission" date="2019-06" db="EMBL/GenBank/DDBJ databases">
        <title>Sorghum-associated microbial communities from plants grown in Nebraska, USA.</title>
        <authorList>
            <person name="Schachtman D."/>
        </authorList>
    </citation>
    <scope>NUCLEOTIDE SEQUENCE [LARGE SCALE GENOMIC DNA]</scope>
    <source>
        <strain evidence="1 2">1209</strain>
    </source>
</reference>
<dbReference type="RefSeq" id="WP_145670064.1">
    <property type="nucleotide sequence ID" value="NZ_VIWO01000003.1"/>
</dbReference>
<name>A0A561PUL1_9BACT</name>
<gene>
    <name evidence="1" type="ORF">FHW36_103562</name>
</gene>
<dbReference type="AlphaFoldDB" id="A0A561PUL1"/>
<evidence type="ECO:0008006" key="3">
    <source>
        <dbReference type="Google" id="ProtNLM"/>
    </source>
</evidence>
<evidence type="ECO:0000313" key="2">
    <source>
        <dbReference type="Proteomes" id="UP000320811"/>
    </source>
</evidence>
<accession>A0A561PUL1</accession>
<dbReference type="EMBL" id="VIWO01000003">
    <property type="protein sequence ID" value="TWF41758.1"/>
    <property type="molecule type" value="Genomic_DNA"/>
</dbReference>
<keyword evidence="2" id="KW-1185">Reference proteome</keyword>
<sequence>MRAYFFIYAWLLATVLISCGKESVTPPGTASLNIVNAVVGSSWLAPNLKGELPFDFYRLRLVQYGQFNTINNHYSSYSGEQPLWIYNYPDTTDKDVPLLKMKLQLPIGSMYSLFVTGTLAQPDSLLVEEHLPYHRLGDSTTGIRFLNLSPGSRPVKVVVQGKNKPEVTSIAYKAMSDFIIYPVNTYYGDYVFEFRDAASDAVITTYTATGIRNPPLPPNRHPWLYQNATLALIGVPGGTGAQQQTVMVVNYY</sequence>
<organism evidence="1 2">
    <name type="scientific">Chitinophaga polysaccharea</name>
    <dbReference type="NCBI Taxonomy" id="1293035"/>
    <lineage>
        <taxon>Bacteria</taxon>
        <taxon>Pseudomonadati</taxon>
        <taxon>Bacteroidota</taxon>
        <taxon>Chitinophagia</taxon>
        <taxon>Chitinophagales</taxon>
        <taxon>Chitinophagaceae</taxon>
        <taxon>Chitinophaga</taxon>
    </lineage>
</organism>
<proteinExistence type="predicted"/>
<dbReference type="OrthoDB" id="751045at2"/>
<comment type="caution">
    <text evidence="1">The sequence shown here is derived from an EMBL/GenBank/DDBJ whole genome shotgun (WGS) entry which is preliminary data.</text>
</comment>
<dbReference type="Proteomes" id="UP000320811">
    <property type="component" value="Unassembled WGS sequence"/>
</dbReference>
<dbReference type="PROSITE" id="PS51257">
    <property type="entry name" value="PROKAR_LIPOPROTEIN"/>
    <property type="match status" value="1"/>
</dbReference>
<evidence type="ECO:0000313" key="1">
    <source>
        <dbReference type="EMBL" id="TWF41758.1"/>
    </source>
</evidence>